<protein>
    <submittedName>
        <fullName evidence="2">Uncharacterized protein</fullName>
    </submittedName>
</protein>
<comment type="caution">
    <text evidence="2">The sequence shown here is derived from an EMBL/GenBank/DDBJ whole genome shotgun (WGS) entry which is preliminary data.</text>
</comment>
<evidence type="ECO:0000313" key="3">
    <source>
        <dbReference type="Proteomes" id="UP000314294"/>
    </source>
</evidence>
<organism evidence="2 3">
    <name type="scientific">Liparis tanakae</name>
    <name type="common">Tanaka's snailfish</name>
    <dbReference type="NCBI Taxonomy" id="230148"/>
    <lineage>
        <taxon>Eukaryota</taxon>
        <taxon>Metazoa</taxon>
        <taxon>Chordata</taxon>
        <taxon>Craniata</taxon>
        <taxon>Vertebrata</taxon>
        <taxon>Euteleostomi</taxon>
        <taxon>Actinopterygii</taxon>
        <taxon>Neopterygii</taxon>
        <taxon>Teleostei</taxon>
        <taxon>Neoteleostei</taxon>
        <taxon>Acanthomorphata</taxon>
        <taxon>Eupercaria</taxon>
        <taxon>Perciformes</taxon>
        <taxon>Cottioidei</taxon>
        <taxon>Cottales</taxon>
        <taxon>Liparidae</taxon>
        <taxon>Liparis</taxon>
    </lineage>
</organism>
<evidence type="ECO:0000256" key="1">
    <source>
        <dbReference type="SAM" id="MobiDB-lite"/>
    </source>
</evidence>
<dbReference type="AlphaFoldDB" id="A0A4Z2F0U6"/>
<feature type="compositionally biased region" description="Polar residues" evidence="1">
    <location>
        <begin position="142"/>
        <end position="167"/>
    </location>
</feature>
<feature type="compositionally biased region" description="Low complexity" evidence="1">
    <location>
        <begin position="96"/>
        <end position="109"/>
    </location>
</feature>
<feature type="region of interest" description="Disordered" evidence="1">
    <location>
        <begin position="1"/>
        <end position="80"/>
    </location>
</feature>
<feature type="compositionally biased region" description="Low complexity" evidence="1">
    <location>
        <begin position="17"/>
        <end position="50"/>
    </location>
</feature>
<accession>A0A4Z2F0U6</accession>
<sequence>MASTRSVGTASSVTPHSSATTGRGGRSSAPRGPGSRSRSSSAPVRSSTTAAPPPPLRRRSTAPPRGPVAGSSACSQMDLSWNFPENFKIRRRYEAHSSASAACRMSSSGGAPGAGEQNAARSEGGGRPEEDSGAQLEDMDSLTKSSSRLVLRRTASSQAEDQLSSVE</sequence>
<feature type="region of interest" description="Disordered" evidence="1">
    <location>
        <begin position="94"/>
        <end position="167"/>
    </location>
</feature>
<proteinExistence type="predicted"/>
<name>A0A4Z2F0U6_9TELE</name>
<evidence type="ECO:0000313" key="2">
    <source>
        <dbReference type="EMBL" id="TNN34274.1"/>
    </source>
</evidence>
<gene>
    <name evidence="2" type="ORF">EYF80_055558</name>
</gene>
<reference evidence="2 3" key="1">
    <citation type="submission" date="2019-03" db="EMBL/GenBank/DDBJ databases">
        <title>First draft genome of Liparis tanakae, snailfish: a comprehensive survey of snailfish specific genes.</title>
        <authorList>
            <person name="Kim W."/>
            <person name="Song I."/>
            <person name="Jeong J.-H."/>
            <person name="Kim D."/>
            <person name="Kim S."/>
            <person name="Ryu S."/>
            <person name="Song J.Y."/>
            <person name="Lee S.K."/>
        </authorList>
    </citation>
    <scope>NUCLEOTIDE SEQUENCE [LARGE SCALE GENOMIC DNA]</scope>
    <source>
        <tissue evidence="2">Muscle</tissue>
    </source>
</reference>
<keyword evidence="3" id="KW-1185">Reference proteome</keyword>
<dbReference type="EMBL" id="SRLO01002001">
    <property type="protein sequence ID" value="TNN34274.1"/>
    <property type="molecule type" value="Genomic_DNA"/>
</dbReference>
<feature type="compositionally biased region" description="Polar residues" evidence="1">
    <location>
        <begin position="1"/>
        <end position="16"/>
    </location>
</feature>
<dbReference type="Proteomes" id="UP000314294">
    <property type="component" value="Unassembled WGS sequence"/>
</dbReference>